<evidence type="ECO:0000313" key="2">
    <source>
        <dbReference type="EMBL" id="MDP8175430.1"/>
    </source>
</evidence>
<protein>
    <submittedName>
        <fullName evidence="2">KilA-N domain-containing protein</fullName>
    </submittedName>
</protein>
<dbReference type="Pfam" id="PF04383">
    <property type="entry name" value="KilA-N"/>
    <property type="match status" value="1"/>
</dbReference>
<feature type="domain" description="KilA-N" evidence="1">
    <location>
        <begin position="1"/>
        <end position="114"/>
    </location>
</feature>
<dbReference type="RefSeq" id="WP_306376337.1">
    <property type="nucleotide sequence ID" value="NZ_JASAYT010000026.1"/>
</dbReference>
<proteinExistence type="predicted"/>
<comment type="caution">
    <text evidence="2">The sequence shown here is derived from an EMBL/GenBank/DDBJ whole genome shotgun (WGS) entry which is preliminary data.</text>
</comment>
<sequence>MENQITIANEVIALDESGRVSLNVLHKLSGTGKTKQPNNWLRLESTQELIAEIQSSDLRTGSSDRCSDLCIAPLVTINGGNNRGTYAHELLAISYAGWISPRFQLQVNQAFLDSKKAPQHTQVQTKTLVDTQEYIELLRFKIEKLENRKPRKAPKPLTIQEKSTIKQLNQQGIHYRNIAKKLNRSYSAVRAVIREH</sequence>
<name>A0AAJ6NEQ8_9PAST</name>
<dbReference type="Proteomes" id="UP001231736">
    <property type="component" value="Unassembled WGS sequence"/>
</dbReference>
<dbReference type="Gene3D" id="1.10.10.60">
    <property type="entry name" value="Homeodomain-like"/>
    <property type="match status" value="1"/>
</dbReference>
<gene>
    <name evidence="2" type="ORF">QJU97_08170</name>
</gene>
<dbReference type="InterPro" id="IPR018004">
    <property type="entry name" value="KilA/APSES_HTH"/>
</dbReference>
<dbReference type="AlphaFoldDB" id="A0AAJ6NEQ8"/>
<dbReference type="InterPro" id="IPR017880">
    <property type="entry name" value="KilA_N"/>
</dbReference>
<evidence type="ECO:0000313" key="3">
    <source>
        <dbReference type="Proteomes" id="UP001231736"/>
    </source>
</evidence>
<accession>A0AAJ6NEQ8</accession>
<reference evidence="2" key="1">
    <citation type="journal article" date="2023" name="Front. Microbiol.">
        <title>Phylogeography and host specificity of Pasteurellaceae pathogenic to sea-farmed fish in the north-east Atlantic.</title>
        <authorList>
            <person name="Gulla S."/>
            <person name="Colquhoun D.J."/>
            <person name="Olsen A.B."/>
            <person name="Spilsberg B."/>
            <person name="Lagesen K."/>
            <person name="Aakesson C.P."/>
            <person name="Strom S."/>
            <person name="Manji F."/>
            <person name="Birkbeck T.H."/>
            <person name="Nilsen H.K."/>
        </authorList>
    </citation>
    <scope>NUCLEOTIDE SEQUENCE</scope>
    <source>
        <strain evidence="2">98B1</strain>
    </source>
</reference>
<dbReference type="SMART" id="SM01252">
    <property type="entry name" value="KilA-N"/>
    <property type="match status" value="1"/>
</dbReference>
<organism evidence="2 3">
    <name type="scientific">Phocoenobacter skyensis</name>
    <dbReference type="NCBI Taxonomy" id="97481"/>
    <lineage>
        <taxon>Bacteria</taxon>
        <taxon>Pseudomonadati</taxon>
        <taxon>Pseudomonadota</taxon>
        <taxon>Gammaproteobacteria</taxon>
        <taxon>Pasteurellales</taxon>
        <taxon>Pasteurellaceae</taxon>
        <taxon>Phocoenobacter</taxon>
    </lineage>
</organism>
<dbReference type="EMBL" id="JASAYT010000026">
    <property type="protein sequence ID" value="MDP8175430.1"/>
    <property type="molecule type" value="Genomic_DNA"/>
</dbReference>
<evidence type="ECO:0000259" key="1">
    <source>
        <dbReference type="PROSITE" id="PS51301"/>
    </source>
</evidence>
<dbReference type="PROSITE" id="PS51301">
    <property type="entry name" value="KILA_N"/>
    <property type="match status" value="1"/>
</dbReference>